<dbReference type="AlphaFoldDB" id="A0A0D1Y2D3"/>
<feature type="site" description="Lowers pKa of active site Cys" evidence="3">
    <location>
        <position position="309"/>
    </location>
</feature>
<dbReference type="GO" id="GO:0005737">
    <property type="term" value="C:cytoplasm"/>
    <property type="evidence" value="ECO:0007669"/>
    <property type="project" value="TreeGrafter"/>
</dbReference>
<dbReference type="HOGENOM" id="CLU_037263_0_1_1"/>
<dbReference type="STRING" id="253628.A0A0D1Y2D3"/>
<dbReference type="VEuPathDB" id="FungiDB:PV09_00143"/>
<evidence type="ECO:0000313" key="6">
    <source>
        <dbReference type="Proteomes" id="UP000053259"/>
    </source>
</evidence>
<reference evidence="5 6" key="1">
    <citation type="submission" date="2015-01" db="EMBL/GenBank/DDBJ databases">
        <title>The Genome Sequence of Ochroconis gallopava CBS43764.</title>
        <authorList>
            <consortium name="The Broad Institute Genomics Platform"/>
            <person name="Cuomo C."/>
            <person name="de Hoog S."/>
            <person name="Gorbushina A."/>
            <person name="Stielow B."/>
            <person name="Teixiera M."/>
            <person name="Abouelleil A."/>
            <person name="Chapman S.B."/>
            <person name="Priest M."/>
            <person name="Young S.K."/>
            <person name="Wortman J."/>
            <person name="Nusbaum C."/>
            <person name="Birren B."/>
        </authorList>
    </citation>
    <scope>NUCLEOTIDE SEQUENCE [LARGE SCALE GENOMIC DNA]</scope>
    <source>
        <strain evidence="5 6">CBS 43764</strain>
    </source>
</reference>
<dbReference type="OrthoDB" id="2309723at2759"/>
<dbReference type="InterPro" id="IPR010987">
    <property type="entry name" value="Glutathione-S-Trfase_C-like"/>
</dbReference>
<dbReference type="GeneID" id="27308116"/>
<dbReference type="EMBL" id="KN847529">
    <property type="protein sequence ID" value="KIW09216.1"/>
    <property type="molecule type" value="Genomic_DNA"/>
</dbReference>
<feature type="domain" description="GST C-terminal" evidence="4">
    <location>
        <begin position="177"/>
        <end position="307"/>
    </location>
</feature>
<evidence type="ECO:0000259" key="4">
    <source>
        <dbReference type="PROSITE" id="PS50405"/>
    </source>
</evidence>
<dbReference type="PANTHER" id="PTHR32419">
    <property type="entry name" value="GLUTATHIONYL-HYDROQUINONE REDUCTASE"/>
    <property type="match status" value="1"/>
</dbReference>
<dbReference type="SUPFAM" id="SSF47616">
    <property type="entry name" value="GST C-terminal domain-like"/>
    <property type="match status" value="1"/>
</dbReference>
<dbReference type="PROSITE" id="PS50405">
    <property type="entry name" value="GST_CTER"/>
    <property type="match status" value="1"/>
</dbReference>
<accession>A0A0D1Y2D3</accession>
<dbReference type="Gene3D" id="1.20.1050.10">
    <property type="match status" value="1"/>
</dbReference>
<evidence type="ECO:0000256" key="3">
    <source>
        <dbReference type="PIRSR" id="PIRSR015753-3"/>
    </source>
</evidence>
<dbReference type="GO" id="GO:0004364">
    <property type="term" value="F:glutathione transferase activity"/>
    <property type="evidence" value="ECO:0007669"/>
    <property type="project" value="InterPro"/>
</dbReference>
<dbReference type="InterPro" id="IPR036282">
    <property type="entry name" value="Glutathione-S-Trfase_C_sf"/>
</dbReference>
<keyword evidence="6" id="KW-1185">Reference proteome</keyword>
<dbReference type="PANTHER" id="PTHR32419:SF25">
    <property type="entry name" value="GLUTATHIONE S-TRANSFERASE (EUROFUNG)"/>
    <property type="match status" value="1"/>
</dbReference>
<dbReference type="SFLD" id="SFLDG01206">
    <property type="entry name" value="Xi.1"/>
    <property type="match status" value="1"/>
</dbReference>
<evidence type="ECO:0000256" key="2">
    <source>
        <dbReference type="PIRSR" id="PIRSR015753-2"/>
    </source>
</evidence>
<protein>
    <recommendedName>
        <fullName evidence="4">GST C-terminal domain-containing protein</fullName>
    </recommendedName>
</protein>
<dbReference type="InterPro" id="IPR040079">
    <property type="entry name" value="Glutathione_S-Trfase"/>
</dbReference>
<dbReference type="PIRSF" id="PIRSF015753">
    <property type="entry name" value="GST"/>
    <property type="match status" value="1"/>
</dbReference>
<dbReference type="Gene3D" id="3.40.30.10">
    <property type="entry name" value="Glutaredoxin"/>
    <property type="match status" value="1"/>
</dbReference>
<dbReference type="Pfam" id="PF13409">
    <property type="entry name" value="GST_N_2"/>
    <property type="match status" value="1"/>
</dbReference>
<gene>
    <name evidence="5" type="ORF">PV09_00143</name>
</gene>
<name>A0A0D1Y2D3_9PEZI</name>
<feature type="binding site" evidence="2">
    <location>
        <position position="94"/>
    </location>
    <ligand>
        <name>glutathione</name>
        <dbReference type="ChEBI" id="CHEBI:57925"/>
    </ligand>
</feature>
<feature type="binding site" evidence="2">
    <location>
        <begin position="127"/>
        <end position="130"/>
    </location>
    <ligand>
        <name>glutathione</name>
        <dbReference type="ChEBI" id="CHEBI:57925"/>
    </ligand>
</feature>
<dbReference type="Pfam" id="PF13410">
    <property type="entry name" value="GST_C_2"/>
    <property type="match status" value="1"/>
</dbReference>
<proteinExistence type="predicted"/>
<dbReference type="InterPro" id="IPR047047">
    <property type="entry name" value="GST_Omega-like_C"/>
</dbReference>
<feature type="site" description="Lowers pKa of active site Cys" evidence="3">
    <location>
        <position position="259"/>
    </location>
</feature>
<organism evidence="5 6">
    <name type="scientific">Verruconis gallopava</name>
    <dbReference type="NCBI Taxonomy" id="253628"/>
    <lineage>
        <taxon>Eukaryota</taxon>
        <taxon>Fungi</taxon>
        <taxon>Dikarya</taxon>
        <taxon>Ascomycota</taxon>
        <taxon>Pezizomycotina</taxon>
        <taxon>Dothideomycetes</taxon>
        <taxon>Pleosporomycetidae</taxon>
        <taxon>Venturiales</taxon>
        <taxon>Sympoventuriaceae</taxon>
        <taxon>Verruconis</taxon>
    </lineage>
</organism>
<dbReference type="InterPro" id="IPR036249">
    <property type="entry name" value="Thioredoxin-like_sf"/>
</dbReference>
<feature type="binding site" evidence="2">
    <location>
        <begin position="145"/>
        <end position="146"/>
    </location>
    <ligand>
        <name>glutathione</name>
        <dbReference type="ChEBI" id="CHEBI:57925"/>
    </ligand>
</feature>
<evidence type="ECO:0000256" key="1">
    <source>
        <dbReference type="PIRSR" id="PIRSR015753-1"/>
    </source>
</evidence>
<dbReference type="SUPFAM" id="SSF52833">
    <property type="entry name" value="Thioredoxin-like"/>
    <property type="match status" value="1"/>
</dbReference>
<feature type="active site" description="Nucleophile" evidence="1">
    <location>
        <position position="61"/>
    </location>
</feature>
<feature type="active site" description="Proton donor/acceptor" evidence="1">
    <location>
        <position position="200"/>
    </location>
</feature>
<dbReference type="InterPro" id="IPR004045">
    <property type="entry name" value="Glutathione_S-Trfase_N"/>
</dbReference>
<dbReference type="Proteomes" id="UP000053259">
    <property type="component" value="Unassembled WGS sequence"/>
</dbReference>
<dbReference type="InterPro" id="IPR016639">
    <property type="entry name" value="GST_Omega/GSH"/>
</dbReference>
<dbReference type="CDD" id="cd00570">
    <property type="entry name" value="GST_N_family"/>
    <property type="match status" value="1"/>
</dbReference>
<dbReference type="RefSeq" id="XP_016219085.1">
    <property type="nucleotide sequence ID" value="XM_016352828.1"/>
</dbReference>
<dbReference type="InParanoid" id="A0A0D1Y2D3"/>
<evidence type="ECO:0000313" key="5">
    <source>
        <dbReference type="EMBL" id="KIW09216.1"/>
    </source>
</evidence>
<dbReference type="SFLD" id="SFLDS00019">
    <property type="entry name" value="Glutathione_Transferase_(cytos"/>
    <property type="match status" value="1"/>
</dbReference>
<sequence length="329" mass="37459">MTNSIGGKEEKLAEHRTAIITDKGGHWNRPDSTFRDVVSADAGAKFPPEKGRYVLYVSFGCPWAHRAIIVRKLKGLEEIIELVEVGELVEGKGWAFNSPSGPDKDPRYGFKYLRELYDKADPSYDGRITVPVLWDTKTETIVNNESSEIIRIFFSAFDQLLPEARRESSKGAAALLPEARKAEIDALNDRVYHTVNNGVYKCGFAGSQDAYESNVYPLFDTLDWLEERLSKGGPFLFGEHLTEADVRLYTTIARFDVAYFTIFRCNLKMIRYDYPHLHKWFRILYWDPDSKFDGAFKDTTRFPDYKSGYSRAAKSKIVPAGPVPDILPL</sequence>
<dbReference type="FunCoup" id="A0A0D1Y2D3">
    <property type="interactions" value="154"/>
</dbReference>
<dbReference type="SFLD" id="SFLDG01148">
    <property type="entry name" value="Xi_(cytGST)"/>
    <property type="match status" value="1"/>
</dbReference>
<dbReference type="CDD" id="cd03190">
    <property type="entry name" value="GST_C_Omega_like"/>
    <property type="match status" value="1"/>
</dbReference>